<dbReference type="AlphaFoldDB" id="A0AAN8ZY50"/>
<keyword evidence="4 6" id="KW-0694">RNA-binding</keyword>
<comment type="similarity">
    <text evidence="2">Belongs to the ESF2/ABP1 family.</text>
</comment>
<evidence type="ECO:0000256" key="7">
    <source>
        <dbReference type="SAM" id="MobiDB-lite"/>
    </source>
</evidence>
<evidence type="ECO:0000256" key="1">
    <source>
        <dbReference type="ARBA" id="ARBA00004604"/>
    </source>
</evidence>
<dbReference type="Proteomes" id="UP001381693">
    <property type="component" value="Unassembled WGS sequence"/>
</dbReference>
<dbReference type="GO" id="GO:0005730">
    <property type="term" value="C:nucleolus"/>
    <property type="evidence" value="ECO:0007669"/>
    <property type="project" value="UniProtKB-SubCell"/>
</dbReference>
<evidence type="ECO:0000256" key="4">
    <source>
        <dbReference type="ARBA" id="ARBA00022884"/>
    </source>
</evidence>
<keyword evidence="5" id="KW-0539">Nucleus</keyword>
<evidence type="ECO:0000256" key="6">
    <source>
        <dbReference type="PROSITE-ProRule" id="PRU00176"/>
    </source>
</evidence>
<organism evidence="9 10">
    <name type="scientific">Halocaridina rubra</name>
    <name type="common">Hawaiian red shrimp</name>
    <dbReference type="NCBI Taxonomy" id="373956"/>
    <lineage>
        <taxon>Eukaryota</taxon>
        <taxon>Metazoa</taxon>
        <taxon>Ecdysozoa</taxon>
        <taxon>Arthropoda</taxon>
        <taxon>Crustacea</taxon>
        <taxon>Multicrustacea</taxon>
        <taxon>Malacostraca</taxon>
        <taxon>Eumalacostraca</taxon>
        <taxon>Eucarida</taxon>
        <taxon>Decapoda</taxon>
        <taxon>Pleocyemata</taxon>
        <taxon>Caridea</taxon>
        <taxon>Atyoidea</taxon>
        <taxon>Atyidae</taxon>
        <taxon>Halocaridina</taxon>
    </lineage>
</organism>
<proteinExistence type="inferred from homology"/>
<feature type="region of interest" description="Disordered" evidence="7">
    <location>
        <begin position="181"/>
        <end position="272"/>
    </location>
</feature>
<dbReference type="GO" id="GO:0000472">
    <property type="term" value="P:endonucleolytic cleavage to generate mature 5'-end of SSU-rRNA from (SSU-rRNA, 5.8S rRNA, LSU-rRNA)"/>
    <property type="evidence" value="ECO:0007669"/>
    <property type="project" value="TreeGrafter"/>
</dbReference>
<evidence type="ECO:0000256" key="5">
    <source>
        <dbReference type="ARBA" id="ARBA00023242"/>
    </source>
</evidence>
<sequence length="272" mass="32460">METMENNSNNSVQTSENSFKIPAEENSIIKLTKEKKRKPGIIYLTTIPTGFDVNKIRKYFSEFGDIDRVYLQPKVDDKAKKSTSKKHRQYTEGWVEFKSKRKAKWVNLMLNANRVGGKRKDPCYDELWNIKYLPRMKWAFLNQRLEYEREVYRQRMGAEISQVRQETDHFLKFSNLSKKKKLENKKKTQKGNELTGQQDNMNPVDEKSGFIFKQKDTESEIQQKKDKKRRDEKFRQRLAEKKKRREEKKNEKLKNKKHDEDFLGSVFVGGSK</sequence>
<evidence type="ECO:0000256" key="3">
    <source>
        <dbReference type="ARBA" id="ARBA00020737"/>
    </source>
</evidence>
<keyword evidence="10" id="KW-1185">Reference proteome</keyword>
<dbReference type="CDD" id="cd12263">
    <property type="entry name" value="RRM_ABT1_like"/>
    <property type="match status" value="1"/>
</dbReference>
<dbReference type="InterPro" id="IPR039119">
    <property type="entry name" value="ABT1/Esf2"/>
</dbReference>
<comment type="subcellular location">
    <subcellularLocation>
        <location evidence="1">Nucleus</location>
        <location evidence="1">Nucleolus</location>
    </subcellularLocation>
</comment>
<gene>
    <name evidence="9" type="primary">ABT1</name>
    <name evidence="9" type="ORF">SK128_000541</name>
</gene>
<evidence type="ECO:0000259" key="8">
    <source>
        <dbReference type="PROSITE" id="PS50102"/>
    </source>
</evidence>
<evidence type="ECO:0000313" key="10">
    <source>
        <dbReference type="Proteomes" id="UP001381693"/>
    </source>
</evidence>
<accession>A0AAN8ZY50</accession>
<dbReference type="EMBL" id="JAXCGZ010020875">
    <property type="protein sequence ID" value="KAK7065125.1"/>
    <property type="molecule type" value="Genomic_DNA"/>
</dbReference>
<protein>
    <recommendedName>
        <fullName evidence="3">Activator of basal transcription 1</fullName>
    </recommendedName>
</protein>
<feature type="domain" description="RRM" evidence="8">
    <location>
        <begin position="40"/>
        <end position="119"/>
    </location>
</feature>
<dbReference type="GO" id="GO:0000447">
    <property type="term" value="P:endonucleolytic cleavage in ITS1 to separate SSU-rRNA from 5.8S rRNA and LSU-rRNA from tricistronic rRNA transcript (SSU-rRNA, 5.8S rRNA, LSU-rRNA)"/>
    <property type="evidence" value="ECO:0007669"/>
    <property type="project" value="TreeGrafter"/>
</dbReference>
<dbReference type="GO" id="GO:0000480">
    <property type="term" value="P:endonucleolytic cleavage in 5'-ETS of tricistronic rRNA transcript (SSU-rRNA, 5.8S rRNA, LSU-rRNA)"/>
    <property type="evidence" value="ECO:0007669"/>
    <property type="project" value="TreeGrafter"/>
</dbReference>
<dbReference type="GO" id="GO:0003723">
    <property type="term" value="F:RNA binding"/>
    <property type="evidence" value="ECO:0007669"/>
    <property type="project" value="UniProtKB-UniRule"/>
</dbReference>
<dbReference type="InterPro" id="IPR000504">
    <property type="entry name" value="RRM_dom"/>
</dbReference>
<dbReference type="PANTHER" id="PTHR12311:SF7">
    <property type="entry name" value="ACTIVATOR OF BASAL TRANSCRIPTION 1"/>
    <property type="match status" value="1"/>
</dbReference>
<dbReference type="InterPro" id="IPR012677">
    <property type="entry name" value="Nucleotide-bd_a/b_plait_sf"/>
</dbReference>
<name>A0AAN8ZY50_HALRR</name>
<comment type="caution">
    <text evidence="9">The sequence shown here is derived from an EMBL/GenBank/DDBJ whole genome shotgun (WGS) entry which is preliminary data.</text>
</comment>
<evidence type="ECO:0000313" key="9">
    <source>
        <dbReference type="EMBL" id="KAK7065125.1"/>
    </source>
</evidence>
<dbReference type="InterPro" id="IPR034353">
    <property type="entry name" value="ABT1/ESF2_RRM"/>
</dbReference>
<dbReference type="PANTHER" id="PTHR12311">
    <property type="entry name" value="ACTIVATOR OF BASAL TRANSCRIPTION 1"/>
    <property type="match status" value="1"/>
</dbReference>
<dbReference type="PROSITE" id="PS50102">
    <property type="entry name" value="RRM"/>
    <property type="match status" value="1"/>
</dbReference>
<feature type="compositionally biased region" description="Basic and acidic residues" evidence="7">
    <location>
        <begin position="204"/>
        <end position="239"/>
    </location>
</feature>
<dbReference type="SUPFAM" id="SSF54928">
    <property type="entry name" value="RNA-binding domain, RBD"/>
    <property type="match status" value="1"/>
</dbReference>
<feature type="compositionally biased region" description="Basic and acidic residues" evidence="7">
    <location>
        <begin position="247"/>
        <end position="261"/>
    </location>
</feature>
<dbReference type="InterPro" id="IPR035979">
    <property type="entry name" value="RBD_domain_sf"/>
</dbReference>
<reference evidence="9 10" key="1">
    <citation type="submission" date="2023-11" db="EMBL/GenBank/DDBJ databases">
        <title>Halocaridina rubra genome assembly.</title>
        <authorList>
            <person name="Smith C."/>
        </authorList>
    </citation>
    <scope>NUCLEOTIDE SEQUENCE [LARGE SCALE GENOMIC DNA]</scope>
    <source>
        <strain evidence="9">EP-1</strain>
        <tissue evidence="9">Whole</tissue>
    </source>
</reference>
<dbReference type="GO" id="GO:0034462">
    <property type="term" value="P:small-subunit processome assembly"/>
    <property type="evidence" value="ECO:0007669"/>
    <property type="project" value="TreeGrafter"/>
</dbReference>
<feature type="compositionally biased region" description="Polar residues" evidence="7">
    <location>
        <begin position="191"/>
        <end position="201"/>
    </location>
</feature>
<dbReference type="Gene3D" id="3.30.70.330">
    <property type="match status" value="1"/>
</dbReference>
<evidence type="ECO:0000256" key="2">
    <source>
        <dbReference type="ARBA" id="ARBA00005819"/>
    </source>
</evidence>